<dbReference type="EMBL" id="NRJF01000029">
    <property type="protein sequence ID" value="RIY37924.1"/>
    <property type="molecule type" value="Genomic_DNA"/>
</dbReference>
<organism evidence="1 2">
    <name type="scientific">Psittacicella gerlachiana</name>
    <dbReference type="NCBI Taxonomy" id="2028574"/>
    <lineage>
        <taxon>Bacteria</taxon>
        <taxon>Pseudomonadati</taxon>
        <taxon>Pseudomonadota</taxon>
        <taxon>Gammaproteobacteria</taxon>
        <taxon>Pasteurellales</taxon>
        <taxon>Psittacicellaceae</taxon>
        <taxon>Psittacicella</taxon>
    </lineage>
</organism>
<dbReference type="Proteomes" id="UP000265964">
    <property type="component" value="Unassembled WGS sequence"/>
</dbReference>
<name>A0A3A1YNR4_9GAMM</name>
<dbReference type="OrthoDB" id="6637906at2"/>
<sequence length="307" mass="34947">MQLPPLTLQEQTKSNHNWQLVHQLQPVGSRVGNVEQGFVLLPQLEQAYSQRVCNTGFSCITKYVYDPQTYTIQGKSSSIGSQLLGHQGISVQLIDSQVYFWTSAGFGITNYGHYAVRFQYLENQAPSNILRVRLFSPDFQERGNTTPAIATTGEYLIAVGEKAQQKYLRVWDLKAQELTTLDWSEKFISQFLLDPLSNSKQYPVQGIASDGKLIYVFLGLYDINFPKLLLTYTLDGKLLGREFIEAGKDIALKSGKEKHWEAEGISLVDNYIYIQIVVGDHRKRVSLLYRRSLDQQLKGLLERVEKN</sequence>
<evidence type="ECO:0000313" key="2">
    <source>
        <dbReference type="Proteomes" id="UP000265964"/>
    </source>
</evidence>
<keyword evidence="2" id="KW-1185">Reference proteome</keyword>
<protein>
    <submittedName>
        <fullName evidence="1">Uncharacterized protein</fullName>
    </submittedName>
</protein>
<gene>
    <name evidence="1" type="ORF">CKF59_01170</name>
</gene>
<dbReference type="RefSeq" id="WP_119534153.1">
    <property type="nucleotide sequence ID" value="NZ_NRJF01000029.1"/>
</dbReference>
<comment type="caution">
    <text evidence="1">The sequence shown here is derived from an EMBL/GenBank/DDBJ whole genome shotgun (WGS) entry which is preliminary data.</text>
</comment>
<evidence type="ECO:0000313" key="1">
    <source>
        <dbReference type="EMBL" id="RIY37924.1"/>
    </source>
</evidence>
<accession>A0A3A1YNR4</accession>
<reference evidence="1 2" key="1">
    <citation type="submission" date="2017-08" db="EMBL/GenBank/DDBJ databases">
        <title>Reclassification of Bisgaard taxon 37 and 44.</title>
        <authorList>
            <person name="Christensen H."/>
        </authorList>
    </citation>
    <scope>NUCLEOTIDE SEQUENCE [LARGE SCALE GENOMIC DNA]</scope>
    <source>
        <strain evidence="1 2">EEAB3T1</strain>
    </source>
</reference>
<dbReference type="AlphaFoldDB" id="A0A3A1YNR4"/>
<proteinExistence type="predicted"/>